<name>A0A9D1W9P5_9SPHI</name>
<evidence type="ECO:0000313" key="1">
    <source>
        <dbReference type="EMBL" id="HIX55023.1"/>
    </source>
</evidence>
<dbReference type="PROSITE" id="PS51257">
    <property type="entry name" value="PROKAR_LIPOPROTEIN"/>
    <property type="match status" value="1"/>
</dbReference>
<accession>A0A9D1W9P5</accession>
<dbReference type="Proteomes" id="UP000824156">
    <property type="component" value="Unassembled WGS sequence"/>
</dbReference>
<dbReference type="AlphaFoldDB" id="A0A9D1W9P5"/>
<evidence type="ECO:0000313" key="2">
    <source>
        <dbReference type="Proteomes" id="UP000824156"/>
    </source>
</evidence>
<evidence type="ECO:0008006" key="3">
    <source>
        <dbReference type="Google" id="ProtNLM"/>
    </source>
</evidence>
<dbReference type="EMBL" id="DXEZ01000227">
    <property type="protein sequence ID" value="HIX55023.1"/>
    <property type="molecule type" value="Genomic_DNA"/>
</dbReference>
<gene>
    <name evidence="1" type="ORF">H9853_08355</name>
</gene>
<dbReference type="InterPro" id="IPR032183">
    <property type="entry name" value="PKD-like"/>
</dbReference>
<dbReference type="Pfam" id="PF16407">
    <property type="entry name" value="PKD_2"/>
    <property type="match status" value="1"/>
</dbReference>
<organism evidence="1 2">
    <name type="scientific">Candidatus Sphingobacterium stercoripullorum</name>
    <dbReference type="NCBI Taxonomy" id="2838759"/>
    <lineage>
        <taxon>Bacteria</taxon>
        <taxon>Pseudomonadati</taxon>
        <taxon>Bacteroidota</taxon>
        <taxon>Sphingobacteriia</taxon>
        <taxon>Sphingobacteriales</taxon>
        <taxon>Sphingobacteriaceae</taxon>
        <taxon>Sphingobacterium</taxon>
    </lineage>
</organism>
<reference evidence="1" key="2">
    <citation type="submission" date="2021-04" db="EMBL/GenBank/DDBJ databases">
        <authorList>
            <person name="Gilroy R."/>
        </authorList>
    </citation>
    <scope>NUCLEOTIDE SEQUENCE</scope>
    <source>
        <strain evidence="1">1719</strain>
    </source>
</reference>
<sequence length="514" mass="58620">MKYIINWSLILSLLFIFGCTRDLGNYNYKDINEISIEEIPSQYAIYKVDTLNIRPELHFSMDDSKSNQYNYEWKVVGSGTSAIDEVIGTTRELNYPVDIEPGAYTVYYKVLDTETDLIWKSSFILNVTTETTTGFLLVGENENKEVEVEMISMLNSDTLILKDLMHENGLPRIKGAVNIVHTGGYFNPTNIRLWVMGETGAYYVNSSTFIGDSQNTFQNMSFTTFPSNRERIPVEIAPHVASNSGGTASSSYRVVLTNTGDAFFCNLNMGEVYGNPINRSSANSTETFQISKYIFYPPGLWSRFILYDSDSDRFVISNGLTATFMNNLADGPSDIFPWNQSEVKRKLIHGENTRNTDGGSNNGNSFALMRDEGRDFHIYKFYVTTSPEKRGYYPIKSEYSSLLNQASLFAFSSSRSLLFYSVGNKLYAYDYNRNNERNVLVKEFEEEITLLNCDIQTGNYFDIYVGTYSEQKKGTLRKFILSQNPNTINMEETADLGWTDLSKLKKMYWKNSND</sequence>
<proteinExistence type="predicted"/>
<reference evidence="1" key="1">
    <citation type="journal article" date="2021" name="PeerJ">
        <title>Extensive microbial diversity within the chicken gut microbiome revealed by metagenomics and culture.</title>
        <authorList>
            <person name="Gilroy R."/>
            <person name="Ravi A."/>
            <person name="Getino M."/>
            <person name="Pursley I."/>
            <person name="Horton D.L."/>
            <person name="Alikhan N.F."/>
            <person name="Baker D."/>
            <person name="Gharbi K."/>
            <person name="Hall N."/>
            <person name="Watson M."/>
            <person name="Adriaenssens E.M."/>
            <person name="Foster-Nyarko E."/>
            <person name="Jarju S."/>
            <person name="Secka A."/>
            <person name="Antonio M."/>
            <person name="Oren A."/>
            <person name="Chaudhuri R.R."/>
            <person name="La Ragione R."/>
            <person name="Hildebrand F."/>
            <person name="Pallen M.J."/>
        </authorList>
    </citation>
    <scope>NUCLEOTIDE SEQUENCE</scope>
    <source>
        <strain evidence="1">1719</strain>
    </source>
</reference>
<comment type="caution">
    <text evidence="1">The sequence shown here is derived from an EMBL/GenBank/DDBJ whole genome shotgun (WGS) entry which is preliminary data.</text>
</comment>
<protein>
    <recommendedName>
        <fullName evidence="3">PKD-like family protein</fullName>
    </recommendedName>
</protein>